<dbReference type="Pfam" id="PF13610">
    <property type="entry name" value="DDE_Tnp_IS240"/>
    <property type="match status" value="1"/>
</dbReference>
<dbReference type="eggNOG" id="COG3316">
    <property type="taxonomic scope" value="Bacteria"/>
</dbReference>
<dbReference type="InterPro" id="IPR047930">
    <property type="entry name" value="Transpos_IS6"/>
</dbReference>
<dbReference type="EMBL" id="CR378680">
    <property type="protein sequence ID" value="CAG23626.1"/>
    <property type="molecule type" value="Genomic_DNA"/>
</dbReference>
<dbReference type="Proteomes" id="UP000000593">
    <property type="component" value="Chromosome 2"/>
</dbReference>
<dbReference type="NCBIfam" id="NF033587">
    <property type="entry name" value="transpos_IS6"/>
    <property type="match status" value="1"/>
</dbReference>
<gene>
    <name evidence="6" type="primary">BR1855</name>
    <name evidence="6" type="ordered locus">PBPRB1766</name>
</gene>
<feature type="domain" description="DDE" evidence="5">
    <location>
        <begin position="103"/>
        <end position="241"/>
    </location>
</feature>
<dbReference type="HOGENOM" id="CLU_067322_1_0_6"/>
<dbReference type="Gene3D" id="3.30.420.10">
    <property type="entry name" value="Ribonuclease H-like superfamily/Ribonuclease H"/>
    <property type="match status" value="1"/>
</dbReference>
<protein>
    <submittedName>
        <fullName evidence="6">Transposase</fullName>
    </submittedName>
</protein>
<dbReference type="AlphaFoldDB" id="Q6LGF4"/>
<accession>Q6LGF4</accession>
<evidence type="ECO:0000256" key="3">
    <source>
        <dbReference type="ARBA" id="ARBA00023125"/>
    </source>
</evidence>
<comment type="function">
    <text evidence="1">Involved in the transposition of the insertion sequence.</text>
</comment>
<evidence type="ECO:0000313" key="7">
    <source>
        <dbReference type="Proteomes" id="UP000000593"/>
    </source>
</evidence>
<dbReference type="STRING" id="298386.PBPRB1766"/>
<sequence length="260" mass="29915">MSPVLTNGWQFNRLSEMIGSLLYLTLSFPMPLNFVNKQFPSATILIAVRWYVAYKLSYRDIEELLAERGIRVDHATIHRWVLEYAPQLEAAFRNGKKRAVSGSWRMDETYIKVKARWFYLYRAVDKFGDTIDFMLTEKRDEAASRRFFNKAIGLHGLPDKVVIDKSGSNAAALDTLNWQIWFAGIIGGFIEVLQVKYLNNIVEQSHRAVKWKMRTALGFKSIEGAEASIAGVELWQMLRNGQMKNAGDMPIWEQFYSLAS</sequence>
<dbReference type="KEGG" id="ppr:PBPRB1766"/>
<name>Q6LGF4_PHOPR</name>
<dbReference type="GO" id="GO:0006310">
    <property type="term" value="P:DNA recombination"/>
    <property type="evidence" value="ECO:0007669"/>
    <property type="project" value="UniProtKB-KW"/>
</dbReference>
<dbReference type="PANTHER" id="PTHR35528:SF3">
    <property type="entry name" value="BLL1675 PROTEIN"/>
    <property type="match status" value="1"/>
</dbReference>
<dbReference type="GO" id="GO:0032196">
    <property type="term" value="P:transposition"/>
    <property type="evidence" value="ECO:0007669"/>
    <property type="project" value="UniProtKB-KW"/>
</dbReference>
<proteinExistence type="predicted"/>
<keyword evidence="2" id="KW-0815">Transposition</keyword>
<dbReference type="InterPro" id="IPR052183">
    <property type="entry name" value="IS_Transposase"/>
</dbReference>
<keyword evidence="7" id="KW-1185">Reference proteome</keyword>
<keyword evidence="3" id="KW-0238">DNA-binding</keyword>
<evidence type="ECO:0000259" key="5">
    <source>
        <dbReference type="Pfam" id="PF13610"/>
    </source>
</evidence>
<dbReference type="PANTHER" id="PTHR35528">
    <property type="entry name" value="BLL1675 PROTEIN"/>
    <property type="match status" value="1"/>
</dbReference>
<evidence type="ECO:0000256" key="2">
    <source>
        <dbReference type="ARBA" id="ARBA00022578"/>
    </source>
</evidence>
<dbReference type="SUPFAM" id="SSF53098">
    <property type="entry name" value="Ribonuclease H-like"/>
    <property type="match status" value="1"/>
</dbReference>
<organism evidence="6 7">
    <name type="scientific">Photobacterium profundum (strain SS9)</name>
    <dbReference type="NCBI Taxonomy" id="298386"/>
    <lineage>
        <taxon>Bacteria</taxon>
        <taxon>Pseudomonadati</taxon>
        <taxon>Pseudomonadota</taxon>
        <taxon>Gammaproteobacteria</taxon>
        <taxon>Vibrionales</taxon>
        <taxon>Vibrionaceae</taxon>
        <taxon>Photobacterium</taxon>
    </lineage>
</organism>
<dbReference type="InterPro" id="IPR032874">
    <property type="entry name" value="DDE_dom"/>
</dbReference>
<evidence type="ECO:0000256" key="1">
    <source>
        <dbReference type="ARBA" id="ARBA00002286"/>
    </source>
</evidence>
<keyword evidence="4" id="KW-0233">DNA recombination</keyword>
<evidence type="ECO:0000313" key="6">
    <source>
        <dbReference type="EMBL" id="CAG23626.1"/>
    </source>
</evidence>
<dbReference type="GO" id="GO:0003677">
    <property type="term" value="F:DNA binding"/>
    <property type="evidence" value="ECO:0007669"/>
    <property type="project" value="UniProtKB-KW"/>
</dbReference>
<evidence type="ECO:0000256" key="4">
    <source>
        <dbReference type="ARBA" id="ARBA00023172"/>
    </source>
</evidence>
<dbReference type="InterPro" id="IPR036397">
    <property type="entry name" value="RNaseH_sf"/>
</dbReference>
<reference evidence="7" key="1">
    <citation type="journal article" date="2005" name="Science">
        <title>Life at depth: Photobacterium profundum genome sequence and expression analysis.</title>
        <authorList>
            <person name="Vezzi A."/>
            <person name="Campanaro S."/>
            <person name="D'Angelo M."/>
            <person name="Simonato F."/>
            <person name="Vitulo N."/>
            <person name="Lauro F.M."/>
            <person name="Cestaro A."/>
            <person name="Malacrida G."/>
            <person name="Simionati B."/>
            <person name="Cannata N."/>
            <person name="Romualdi C."/>
            <person name="Bartlett D.H."/>
            <person name="Valle G."/>
        </authorList>
    </citation>
    <scope>NUCLEOTIDE SEQUENCE [LARGE SCALE GENOMIC DNA]</scope>
    <source>
        <strain evidence="7">ATCC BAA-1253 / SS9</strain>
    </source>
</reference>
<dbReference type="InterPro" id="IPR012337">
    <property type="entry name" value="RNaseH-like_sf"/>
</dbReference>